<evidence type="ECO:0000313" key="2">
    <source>
        <dbReference type="EMBL" id="EFI97764.1"/>
    </source>
</evidence>
<dbReference type="eggNOG" id="ENOG502SM2I">
    <property type="taxonomic scope" value="Eukaryota"/>
</dbReference>
<dbReference type="AlphaFoldDB" id="D8Q0K9"/>
<evidence type="ECO:0000256" key="1">
    <source>
        <dbReference type="SAM" id="MobiDB-lite"/>
    </source>
</evidence>
<keyword evidence="3" id="KW-1185">Reference proteome</keyword>
<dbReference type="STRING" id="578458.D8Q0K9"/>
<dbReference type="Proteomes" id="UP000007431">
    <property type="component" value="Unassembled WGS sequence"/>
</dbReference>
<dbReference type="InParanoid" id="D8Q0K9"/>
<feature type="region of interest" description="Disordered" evidence="1">
    <location>
        <begin position="297"/>
        <end position="336"/>
    </location>
</feature>
<dbReference type="OMA" id="ANDPFGK"/>
<feature type="compositionally biased region" description="Polar residues" evidence="1">
    <location>
        <begin position="431"/>
        <end position="450"/>
    </location>
</feature>
<proteinExistence type="predicted"/>
<gene>
    <name evidence="2" type="ORF">SCHCODRAFT_81964</name>
</gene>
<dbReference type="HOGENOM" id="CLU_522861_0_0_1"/>
<feature type="compositionally biased region" description="Polar residues" evidence="1">
    <location>
        <begin position="61"/>
        <end position="72"/>
    </location>
</feature>
<feature type="region of interest" description="Disordered" evidence="1">
    <location>
        <begin position="249"/>
        <end position="270"/>
    </location>
</feature>
<protein>
    <submittedName>
        <fullName evidence="2">Expressed protein</fullName>
    </submittedName>
</protein>
<feature type="region of interest" description="Disordered" evidence="1">
    <location>
        <begin position="423"/>
        <end position="463"/>
    </location>
</feature>
<evidence type="ECO:0000313" key="3">
    <source>
        <dbReference type="Proteomes" id="UP000007431"/>
    </source>
</evidence>
<feature type="compositionally biased region" description="Low complexity" evidence="1">
    <location>
        <begin position="81"/>
        <end position="95"/>
    </location>
</feature>
<feature type="region of interest" description="Disordered" evidence="1">
    <location>
        <begin position="1"/>
        <end position="117"/>
    </location>
</feature>
<accession>D8Q0K9</accession>
<feature type="compositionally biased region" description="Polar residues" evidence="1">
    <location>
        <begin position="106"/>
        <end position="117"/>
    </location>
</feature>
<name>D8Q0K9_SCHCM</name>
<sequence>MSSPNGRRLSARRGSNSAPDPFARHLSNAGQAPSNSILTLVKVPAQLEPTNGHAHRKRASSDMSNSRVSFAHSSFERARPGQRTPSSPTSSPRMRANSGSRERTHSLSLSSRPNLTPDQLYDLVKHNKQFRSRPQSNATEMPLEPATFTPLADSVYLPFVDRPTEIAALVSTPPTARLFALLAQTFPKSTDSVEDRDPATWDYKKLHHYLTTATRETDPDPTFVANIRKCILPRSELIWERIKGALGVPPELDHDDPAEASDLSSDEGMKARGHWEGWDTAWDSPVVERKQYFAAGDAVSPTPQGASPGAPVTITTQAASPPVEDGFTSSSDDELDSSLTVETLVASGSPTPISPRSPGLGLITEADEEELNEAADASPPAQEPIAGLRFRTNSSNAPTSPARMSSSILSSLPSTFSDTSVSSLSDGLGRSFTSTHSLSRSPGSALSYSPETPPPSIGKRLGHRSSFGSFASIHSISLSDRGSIGGDGGYGGLERKAPLFVSSFAGMGARRRG</sequence>
<dbReference type="OrthoDB" id="2591449at2759"/>
<dbReference type="EMBL" id="GL377305">
    <property type="protein sequence ID" value="EFI97764.1"/>
    <property type="molecule type" value="Genomic_DNA"/>
</dbReference>
<feature type="compositionally biased region" description="Polar residues" evidence="1">
    <location>
        <begin position="28"/>
        <end position="38"/>
    </location>
</feature>
<reference evidence="2 3" key="1">
    <citation type="journal article" date="2010" name="Nat. Biotechnol.">
        <title>Genome sequence of the model mushroom Schizophyllum commune.</title>
        <authorList>
            <person name="Ohm R.A."/>
            <person name="de Jong J.F."/>
            <person name="Lugones L.G."/>
            <person name="Aerts A."/>
            <person name="Kothe E."/>
            <person name="Stajich J.E."/>
            <person name="de Vries R.P."/>
            <person name="Record E."/>
            <person name="Levasseur A."/>
            <person name="Baker S.E."/>
            <person name="Bartholomew K.A."/>
            <person name="Coutinho P.M."/>
            <person name="Erdmann S."/>
            <person name="Fowler T.J."/>
            <person name="Gathman A.C."/>
            <person name="Lombard V."/>
            <person name="Henrissat B."/>
            <person name="Knabe N."/>
            <person name="Kuees U."/>
            <person name="Lilly W.W."/>
            <person name="Lindquist E."/>
            <person name="Lucas S."/>
            <person name="Magnuson J.K."/>
            <person name="Piumi F."/>
            <person name="Raudaskoski M."/>
            <person name="Salamov A."/>
            <person name="Schmutz J."/>
            <person name="Schwarze F.W.M.R."/>
            <person name="vanKuyk P.A."/>
            <person name="Horton J.S."/>
            <person name="Grigoriev I.V."/>
            <person name="Woesten H.A.B."/>
        </authorList>
    </citation>
    <scope>NUCLEOTIDE SEQUENCE [LARGE SCALE GENOMIC DNA]</scope>
    <source>
        <strain evidence="3">H4-8 / FGSC 9210</strain>
    </source>
</reference>
<dbReference type="VEuPathDB" id="FungiDB:SCHCODRAFT_02618471"/>
<organism evidence="3">
    <name type="scientific">Schizophyllum commune (strain H4-8 / FGSC 9210)</name>
    <name type="common">Split gill fungus</name>
    <dbReference type="NCBI Taxonomy" id="578458"/>
    <lineage>
        <taxon>Eukaryota</taxon>
        <taxon>Fungi</taxon>
        <taxon>Dikarya</taxon>
        <taxon>Basidiomycota</taxon>
        <taxon>Agaricomycotina</taxon>
        <taxon>Agaricomycetes</taxon>
        <taxon>Agaricomycetidae</taxon>
        <taxon>Agaricales</taxon>
        <taxon>Schizophyllaceae</taxon>
        <taxon>Schizophyllum</taxon>
    </lineage>
</organism>